<dbReference type="SUPFAM" id="SSF50475">
    <property type="entry name" value="FMN-binding split barrel"/>
    <property type="match status" value="1"/>
</dbReference>
<dbReference type="RefSeq" id="WP_105000273.1">
    <property type="nucleotide sequence ID" value="NZ_MQVX01000001.1"/>
</dbReference>
<dbReference type="GO" id="GO:0004733">
    <property type="term" value="F:pyridoxamine phosphate oxidase activity"/>
    <property type="evidence" value="ECO:0007669"/>
    <property type="project" value="InterPro"/>
</dbReference>
<evidence type="ECO:0000259" key="5">
    <source>
        <dbReference type="Pfam" id="PF12766"/>
    </source>
</evidence>
<proteinExistence type="predicted"/>
<protein>
    <recommendedName>
        <fullName evidence="5">Pyridoxamine 5'-phosphate oxidase Alr4036 family FMN-binding domain-containing protein</fullName>
    </recommendedName>
</protein>
<dbReference type="InterPro" id="IPR024624">
    <property type="entry name" value="Pyridox_Oxase_Alr4036_FMN-bd"/>
</dbReference>
<organism evidence="6 7">
    <name type="scientific">Aureicoccus marinus</name>
    <dbReference type="NCBI Taxonomy" id="754435"/>
    <lineage>
        <taxon>Bacteria</taxon>
        <taxon>Pseudomonadati</taxon>
        <taxon>Bacteroidota</taxon>
        <taxon>Flavobacteriia</taxon>
        <taxon>Flavobacteriales</taxon>
        <taxon>Flavobacteriaceae</taxon>
        <taxon>Aureicoccus</taxon>
    </lineage>
</organism>
<dbReference type="InterPro" id="IPR012349">
    <property type="entry name" value="Split_barrel_FMN-bd"/>
</dbReference>
<accession>A0A2S7T3Z5</accession>
<dbReference type="AlphaFoldDB" id="A0A2S7T3Z5"/>
<feature type="domain" description="Pyridoxamine 5'-phosphate oxidase Alr4036 family FMN-binding" evidence="5">
    <location>
        <begin position="15"/>
        <end position="95"/>
    </location>
</feature>
<reference evidence="7" key="1">
    <citation type="submission" date="2016-11" db="EMBL/GenBank/DDBJ databases">
        <title>Trade-off between light-utilization and light-protection in marine flavobacteria.</title>
        <authorList>
            <person name="Kumagai Y."/>
            <person name="Yoshizawa S."/>
            <person name="Kogure K."/>
        </authorList>
    </citation>
    <scope>NUCLEOTIDE SEQUENCE [LARGE SCALE GENOMIC DNA]</scope>
    <source>
        <strain evidence="7">SG-18</strain>
    </source>
</reference>
<gene>
    <name evidence="6" type="ORF">BST99_01755</name>
</gene>
<dbReference type="GO" id="GO:0010181">
    <property type="term" value="F:FMN binding"/>
    <property type="evidence" value="ECO:0007669"/>
    <property type="project" value="InterPro"/>
</dbReference>
<dbReference type="EMBL" id="MQVX01000001">
    <property type="protein sequence ID" value="PQJ14639.1"/>
    <property type="molecule type" value="Genomic_DNA"/>
</dbReference>
<dbReference type="Proteomes" id="UP000239366">
    <property type="component" value="Unassembled WGS sequence"/>
</dbReference>
<comment type="cofactor">
    <cofactor evidence="1">
        <name>FMN</name>
        <dbReference type="ChEBI" id="CHEBI:58210"/>
    </cofactor>
</comment>
<dbReference type="PANTHER" id="PTHR10851">
    <property type="entry name" value="PYRIDOXINE-5-PHOSPHATE OXIDASE"/>
    <property type="match status" value="1"/>
</dbReference>
<name>A0A2S7T3Z5_9FLAO</name>
<evidence type="ECO:0000256" key="1">
    <source>
        <dbReference type="ARBA" id="ARBA00001917"/>
    </source>
</evidence>
<evidence type="ECO:0000256" key="2">
    <source>
        <dbReference type="ARBA" id="ARBA00022630"/>
    </source>
</evidence>
<evidence type="ECO:0000256" key="4">
    <source>
        <dbReference type="ARBA" id="ARBA00023002"/>
    </source>
</evidence>
<sequence>MTKSYPTTKEIFRHLEKGFRKKDHPFRFFTLATHDQEYPALRTVVLRRSRQDQWIAFYTDSRSEKATQLHQKGQATALFYHPKKRWQLQLKGRCVKLEDEEILDSLWKNMPKGARRDYSSAMPPGSVAHSEQTLEWNDQGRKHFTVYHLKVEEIESLQLRREGHLRLRYRRKNKGWKQELLVP</sequence>
<dbReference type="OrthoDB" id="1493996at2"/>
<dbReference type="PANTHER" id="PTHR10851:SF3">
    <property type="entry name" value="PYRIDOXINE_PYRIDOXAMINE 5'-PHOSPHATE OXIDASE 2"/>
    <property type="match status" value="1"/>
</dbReference>
<evidence type="ECO:0000256" key="3">
    <source>
        <dbReference type="ARBA" id="ARBA00022643"/>
    </source>
</evidence>
<keyword evidence="4" id="KW-0560">Oxidoreductase</keyword>
<evidence type="ECO:0000313" key="7">
    <source>
        <dbReference type="Proteomes" id="UP000239366"/>
    </source>
</evidence>
<dbReference type="Pfam" id="PF12766">
    <property type="entry name" value="Pyridox_oxase_2"/>
    <property type="match status" value="1"/>
</dbReference>
<dbReference type="GO" id="GO:0008615">
    <property type="term" value="P:pyridoxine biosynthetic process"/>
    <property type="evidence" value="ECO:0007669"/>
    <property type="project" value="InterPro"/>
</dbReference>
<keyword evidence="7" id="KW-1185">Reference proteome</keyword>
<comment type="caution">
    <text evidence="6">The sequence shown here is derived from an EMBL/GenBank/DDBJ whole genome shotgun (WGS) entry which is preliminary data.</text>
</comment>
<dbReference type="InterPro" id="IPR000659">
    <property type="entry name" value="Pyridox_Oxase"/>
</dbReference>
<dbReference type="Gene3D" id="2.30.110.10">
    <property type="entry name" value="Electron Transport, Fmn-binding Protein, Chain A"/>
    <property type="match status" value="1"/>
</dbReference>
<keyword evidence="3" id="KW-0288">FMN</keyword>
<keyword evidence="2" id="KW-0285">Flavoprotein</keyword>
<evidence type="ECO:0000313" key="6">
    <source>
        <dbReference type="EMBL" id="PQJ14639.1"/>
    </source>
</evidence>